<evidence type="ECO:0000259" key="1">
    <source>
        <dbReference type="PROSITE" id="PS51704"/>
    </source>
</evidence>
<dbReference type="PANTHER" id="PTHR46211">
    <property type="entry name" value="GLYCEROPHOSPHORYL DIESTER PHOSPHODIESTERASE"/>
    <property type="match status" value="1"/>
</dbReference>
<dbReference type="Gene3D" id="3.20.20.190">
    <property type="entry name" value="Phosphatidylinositol (PI) phosphodiesterase"/>
    <property type="match status" value="1"/>
</dbReference>
<dbReference type="SUPFAM" id="SSF51695">
    <property type="entry name" value="PLC-like phosphodiesterases"/>
    <property type="match status" value="1"/>
</dbReference>
<dbReference type="Pfam" id="PF03009">
    <property type="entry name" value="GDPD"/>
    <property type="match status" value="1"/>
</dbReference>
<dbReference type="InterPro" id="IPR017946">
    <property type="entry name" value="PLC-like_Pdiesterase_TIM-brl"/>
</dbReference>
<proteinExistence type="predicted"/>
<dbReference type="EMBL" id="JAKJSC010000001">
    <property type="protein sequence ID" value="MDE5417326.1"/>
    <property type="molecule type" value="Genomic_DNA"/>
</dbReference>
<reference evidence="2 3" key="1">
    <citation type="submission" date="2022-01" db="EMBL/GenBank/DDBJ databases">
        <title>Labilibaculum sp. nov, a marine bacterium isolated from Antarctica.</title>
        <authorList>
            <person name="Dai W."/>
        </authorList>
    </citation>
    <scope>NUCLEOTIDE SEQUENCE [LARGE SCALE GENOMIC DNA]</scope>
    <source>
        <strain evidence="2 3">DW002</strain>
    </source>
</reference>
<organism evidence="2 3">
    <name type="scientific">Paralabilibaculum antarcticum</name>
    <dbReference type="NCBI Taxonomy" id="2912572"/>
    <lineage>
        <taxon>Bacteria</taxon>
        <taxon>Pseudomonadati</taxon>
        <taxon>Bacteroidota</taxon>
        <taxon>Bacteroidia</taxon>
        <taxon>Marinilabiliales</taxon>
        <taxon>Marinifilaceae</taxon>
        <taxon>Paralabilibaculum</taxon>
    </lineage>
</organism>
<dbReference type="RefSeq" id="WP_275108665.1">
    <property type="nucleotide sequence ID" value="NZ_JAKJSC010000001.1"/>
</dbReference>
<gene>
    <name evidence="2" type="ORF">L3049_04830</name>
</gene>
<comment type="caution">
    <text evidence="2">The sequence shown here is derived from an EMBL/GenBank/DDBJ whole genome shotgun (WGS) entry which is preliminary data.</text>
</comment>
<protein>
    <recommendedName>
        <fullName evidence="1">GP-PDE domain-containing protein</fullName>
    </recommendedName>
</protein>
<dbReference type="InterPro" id="IPR030395">
    <property type="entry name" value="GP_PDE_dom"/>
</dbReference>
<sequence>MSDMLDKIVAHRGESFDAPENSLSAVNMAWDRGARIVEIDIHLTADNEIAVIHDKHTGRVGDRKLFVKKTSLQELKEVDVGIKKAITFKGEKIPSLNEVIETVPLGAKLVIEIKCGKNIIKPLVQLLENSALKNHQIEIISFHLDVLGLMKKEAPQYKTLWLLDLDYYLPHWLLYIRPKTIIKKIKENGLDGVNVWAGKIINKSFVKAFQKEGFHFYVWTVNELDEAERVLDYGIDAITTDRAEWITKQLAGRKQ</sequence>
<dbReference type="Proteomes" id="UP001528920">
    <property type="component" value="Unassembled WGS sequence"/>
</dbReference>
<dbReference type="PROSITE" id="PS51704">
    <property type="entry name" value="GP_PDE"/>
    <property type="match status" value="1"/>
</dbReference>
<accession>A0ABT5VPF9</accession>
<dbReference type="PANTHER" id="PTHR46211:SF1">
    <property type="entry name" value="GLYCEROPHOSPHODIESTER PHOSPHODIESTERASE, CYTOPLASMIC"/>
    <property type="match status" value="1"/>
</dbReference>
<name>A0ABT5VPF9_9BACT</name>
<feature type="domain" description="GP-PDE" evidence="1">
    <location>
        <begin position="6"/>
        <end position="250"/>
    </location>
</feature>
<keyword evidence="3" id="KW-1185">Reference proteome</keyword>
<evidence type="ECO:0000313" key="3">
    <source>
        <dbReference type="Proteomes" id="UP001528920"/>
    </source>
</evidence>
<evidence type="ECO:0000313" key="2">
    <source>
        <dbReference type="EMBL" id="MDE5417326.1"/>
    </source>
</evidence>